<reference evidence="2" key="1">
    <citation type="submission" date="2021-12" db="EMBL/GenBank/DDBJ databases">
        <title>Draft genome sequence of Corynebacterium ammoniagenes strain T-723.</title>
        <authorList>
            <person name="Matsuzawa M."/>
            <person name="Hiratani M."/>
            <person name="Abe I."/>
            <person name="Tsuji Y."/>
            <person name="Nakamura J."/>
        </authorList>
    </citation>
    <scope>NUCLEOTIDE SEQUENCE</scope>
    <source>
        <strain evidence="2">T-723</strain>
    </source>
</reference>
<dbReference type="AlphaFoldDB" id="A0AAV5G8F2"/>
<sequence length="50" mass="5658">MGVVDTYFSVLATFLVLVMLTLLFIKRVPRWVPAVLGGVVIVSVWVYYLI</sequence>
<keyword evidence="1" id="KW-0812">Transmembrane</keyword>
<feature type="transmembrane region" description="Helical" evidence="1">
    <location>
        <begin position="6"/>
        <end position="24"/>
    </location>
</feature>
<keyword evidence="1" id="KW-1133">Transmembrane helix</keyword>
<evidence type="ECO:0000313" key="2">
    <source>
        <dbReference type="EMBL" id="GJN43326.1"/>
    </source>
</evidence>
<organism evidence="2 3">
    <name type="scientific">Corynebacterium ammoniagenes</name>
    <name type="common">Brevibacterium ammoniagenes</name>
    <dbReference type="NCBI Taxonomy" id="1697"/>
    <lineage>
        <taxon>Bacteria</taxon>
        <taxon>Bacillati</taxon>
        <taxon>Actinomycetota</taxon>
        <taxon>Actinomycetes</taxon>
        <taxon>Mycobacteriales</taxon>
        <taxon>Corynebacteriaceae</taxon>
        <taxon>Corynebacterium</taxon>
    </lineage>
</organism>
<keyword evidence="1" id="KW-0472">Membrane</keyword>
<gene>
    <name evidence="2" type="ORF">CAT723_18050</name>
</gene>
<name>A0AAV5G8F2_CORAM</name>
<feature type="transmembrane region" description="Helical" evidence="1">
    <location>
        <begin position="31"/>
        <end position="48"/>
    </location>
</feature>
<dbReference type="EMBL" id="BQKK01000004">
    <property type="protein sequence ID" value="GJN43326.1"/>
    <property type="molecule type" value="Genomic_DNA"/>
</dbReference>
<comment type="caution">
    <text evidence="2">The sequence shown here is derived from an EMBL/GenBank/DDBJ whole genome shotgun (WGS) entry which is preliminary data.</text>
</comment>
<accession>A0AAV5G8F2</accession>
<evidence type="ECO:0000313" key="3">
    <source>
        <dbReference type="Proteomes" id="UP001054925"/>
    </source>
</evidence>
<evidence type="ECO:0000256" key="1">
    <source>
        <dbReference type="SAM" id="Phobius"/>
    </source>
</evidence>
<protein>
    <submittedName>
        <fullName evidence="2">Uncharacterized protein</fullName>
    </submittedName>
</protein>
<dbReference type="Proteomes" id="UP001054925">
    <property type="component" value="Unassembled WGS sequence"/>
</dbReference>
<proteinExistence type="predicted"/>